<accession>A0ABV4NUR2</accession>
<dbReference type="Proteomes" id="UP001569428">
    <property type="component" value="Unassembled WGS sequence"/>
</dbReference>
<name>A0ABV4NUR2_9GAMM</name>
<comment type="caution">
    <text evidence="1">The sequence shown here is derived from an EMBL/GenBank/DDBJ whole genome shotgun (WGS) entry which is preliminary data.</text>
</comment>
<dbReference type="EMBL" id="JBGMEK010000001">
    <property type="protein sequence ID" value="MFA0809499.1"/>
    <property type="molecule type" value="Genomic_DNA"/>
</dbReference>
<protein>
    <submittedName>
        <fullName evidence="1">Uncharacterized protein</fullName>
    </submittedName>
</protein>
<organism evidence="1 2">
    <name type="scientific">Microbulbifer epialgicus</name>
    <dbReference type="NCBI Taxonomy" id="393907"/>
    <lineage>
        <taxon>Bacteria</taxon>
        <taxon>Pseudomonadati</taxon>
        <taxon>Pseudomonadota</taxon>
        <taxon>Gammaproteobacteria</taxon>
        <taxon>Cellvibrionales</taxon>
        <taxon>Microbulbiferaceae</taxon>
        <taxon>Microbulbifer</taxon>
    </lineage>
</organism>
<proteinExistence type="predicted"/>
<reference evidence="1 2" key="1">
    <citation type="submission" date="2024-08" db="EMBL/GenBank/DDBJ databases">
        <authorList>
            <person name="Ishaq N."/>
        </authorList>
    </citation>
    <scope>NUCLEOTIDE SEQUENCE [LARGE SCALE GENOMIC DNA]</scope>
    <source>
        <strain evidence="1 2">DSM 18651</strain>
    </source>
</reference>
<evidence type="ECO:0000313" key="2">
    <source>
        <dbReference type="Proteomes" id="UP001569428"/>
    </source>
</evidence>
<gene>
    <name evidence="1" type="ORF">ACCI49_01085</name>
</gene>
<dbReference type="RefSeq" id="WP_371837117.1">
    <property type="nucleotide sequence ID" value="NZ_JBGMEK010000001.1"/>
</dbReference>
<evidence type="ECO:0000313" key="1">
    <source>
        <dbReference type="EMBL" id="MFA0809499.1"/>
    </source>
</evidence>
<sequence>MNGTTDKDPKTEVKDALGLFQEAPLPHERHPKNFLSYFGEILARYRRGLPKELRSTTNFGKHLEKYFGQPVDRNRISRAEKGDTSVTFGVYAAYLHEMGALPDILKALEGGGSASVRYLLLVEEELSPQIQKAMTDAQGKLNARAKQEKDR</sequence>
<keyword evidence="2" id="KW-1185">Reference proteome</keyword>